<evidence type="ECO:0000313" key="2">
    <source>
        <dbReference type="EMBL" id="KAJ8952411.1"/>
    </source>
</evidence>
<feature type="chain" id="PRO_5043642279" evidence="1">
    <location>
        <begin position="19"/>
        <end position="175"/>
    </location>
</feature>
<proteinExistence type="predicted"/>
<dbReference type="AlphaFoldDB" id="A0AAV8YNW3"/>
<gene>
    <name evidence="2" type="ORF">NQ318_014503</name>
</gene>
<accession>A0AAV8YNW3</accession>
<dbReference type="Proteomes" id="UP001162162">
    <property type="component" value="Unassembled WGS sequence"/>
</dbReference>
<organism evidence="2 3">
    <name type="scientific">Aromia moschata</name>
    <dbReference type="NCBI Taxonomy" id="1265417"/>
    <lineage>
        <taxon>Eukaryota</taxon>
        <taxon>Metazoa</taxon>
        <taxon>Ecdysozoa</taxon>
        <taxon>Arthropoda</taxon>
        <taxon>Hexapoda</taxon>
        <taxon>Insecta</taxon>
        <taxon>Pterygota</taxon>
        <taxon>Neoptera</taxon>
        <taxon>Endopterygota</taxon>
        <taxon>Coleoptera</taxon>
        <taxon>Polyphaga</taxon>
        <taxon>Cucujiformia</taxon>
        <taxon>Chrysomeloidea</taxon>
        <taxon>Cerambycidae</taxon>
        <taxon>Cerambycinae</taxon>
        <taxon>Callichromatini</taxon>
        <taxon>Aromia</taxon>
    </lineage>
</organism>
<sequence>MTKLFVIALVLLVAYASASPSQGVKDMGADMVADKVVDTAADSVVAKEVTVGDKDNKDKEVTVVDKDNQDKEVTVVDKVGTALTEVIRAATSNTWRIYREIRETPFEICVESDGHFSTTRCVSWSFVQPHQEVLVAMEVLSFLALLVWLPIRDPSDQVEQEALDTAGMGSLEELV</sequence>
<keyword evidence="1" id="KW-0732">Signal</keyword>
<keyword evidence="3" id="KW-1185">Reference proteome</keyword>
<dbReference type="EMBL" id="JAPWTK010000069">
    <property type="protein sequence ID" value="KAJ8952411.1"/>
    <property type="molecule type" value="Genomic_DNA"/>
</dbReference>
<evidence type="ECO:0000313" key="3">
    <source>
        <dbReference type="Proteomes" id="UP001162162"/>
    </source>
</evidence>
<name>A0AAV8YNW3_9CUCU</name>
<feature type="signal peptide" evidence="1">
    <location>
        <begin position="1"/>
        <end position="18"/>
    </location>
</feature>
<comment type="caution">
    <text evidence="2">The sequence shown here is derived from an EMBL/GenBank/DDBJ whole genome shotgun (WGS) entry which is preliminary data.</text>
</comment>
<reference evidence="2" key="1">
    <citation type="journal article" date="2023" name="Insect Mol. Biol.">
        <title>Genome sequencing provides insights into the evolution of gene families encoding plant cell wall-degrading enzymes in longhorned beetles.</title>
        <authorList>
            <person name="Shin N.R."/>
            <person name="Okamura Y."/>
            <person name="Kirsch R."/>
            <person name="Pauchet Y."/>
        </authorList>
    </citation>
    <scope>NUCLEOTIDE SEQUENCE</scope>
    <source>
        <strain evidence="2">AMC_N1</strain>
    </source>
</reference>
<evidence type="ECO:0000256" key="1">
    <source>
        <dbReference type="SAM" id="SignalP"/>
    </source>
</evidence>
<protein>
    <submittedName>
        <fullName evidence="2">Uncharacterized protein</fullName>
    </submittedName>
</protein>